<sequence length="79" mass="9167">MEFEILARTMMSHADATHGYGEDWHFTRLRPSNGFSQKEQQPTAESLSYDRVWLETSATKAGPYPVWANLERLLAMIHR</sequence>
<name>K0RUY3_THAOC</name>
<evidence type="ECO:0000313" key="1">
    <source>
        <dbReference type="EMBL" id="EJK52641.1"/>
    </source>
</evidence>
<comment type="caution">
    <text evidence="1">The sequence shown here is derived from an EMBL/GenBank/DDBJ whole genome shotgun (WGS) entry which is preliminary data.</text>
</comment>
<dbReference type="AlphaFoldDB" id="K0RUY3"/>
<protein>
    <submittedName>
        <fullName evidence="1">Uncharacterized protein</fullName>
    </submittedName>
</protein>
<dbReference type="EMBL" id="AGNL01039472">
    <property type="protein sequence ID" value="EJK52641.1"/>
    <property type="molecule type" value="Genomic_DNA"/>
</dbReference>
<gene>
    <name evidence="1" type="ORF">THAOC_28066</name>
</gene>
<dbReference type="Proteomes" id="UP000266841">
    <property type="component" value="Unassembled WGS sequence"/>
</dbReference>
<keyword evidence="2" id="KW-1185">Reference proteome</keyword>
<evidence type="ECO:0000313" key="2">
    <source>
        <dbReference type="Proteomes" id="UP000266841"/>
    </source>
</evidence>
<accession>K0RUY3</accession>
<proteinExistence type="predicted"/>
<organism evidence="1 2">
    <name type="scientific">Thalassiosira oceanica</name>
    <name type="common">Marine diatom</name>
    <dbReference type="NCBI Taxonomy" id="159749"/>
    <lineage>
        <taxon>Eukaryota</taxon>
        <taxon>Sar</taxon>
        <taxon>Stramenopiles</taxon>
        <taxon>Ochrophyta</taxon>
        <taxon>Bacillariophyta</taxon>
        <taxon>Coscinodiscophyceae</taxon>
        <taxon>Thalassiosirophycidae</taxon>
        <taxon>Thalassiosirales</taxon>
        <taxon>Thalassiosiraceae</taxon>
        <taxon>Thalassiosira</taxon>
    </lineage>
</organism>
<reference evidence="1 2" key="1">
    <citation type="journal article" date="2012" name="Genome Biol.">
        <title>Genome and low-iron response of an oceanic diatom adapted to chronic iron limitation.</title>
        <authorList>
            <person name="Lommer M."/>
            <person name="Specht M."/>
            <person name="Roy A.S."/>
            <person name="Kraemer L."/>
            <person name="Andreson R."/>
            <person name="Gutowska M.A."/>
            <person name="Wolf J."/>
            <person name="Bergner S.V."/>
            <person name="Schilhabel M.B."/>
            <person name="Klostermeier U.C."/>
            <person name="Beiko R.G."/>
            <person name="Rosenstiel P."/>
            <person name="Hippler M."/>
            <person name="Laroche J."/>
        </authorList>
    </citation>
    <scope>NUCLEOTIDE SEQUENCE [LARGE SCALE GENOMIC DNA]</scope>
    <source>
        <strain evidence="1 2">CCMP1005</strain>
    </source>
</reference>